<gene>
    <name evidence="2" type="ORF">ElyMa_005378400</name>
</gene>
<evidence type="ECO:0000256" key="1">
    <source>
        <dbReference type="SAM" id="MobiDB-lite"/>
    </source>
</evidence>
<organism evidence="2 3">
    <name type="scientific">Elysia marginata</name>
    <dbReference type="NCBI Taxonomy" id="1093978"/>
    <lineage>
        <taxon>Eukaryota</taxon>
        <taxon>Metazoa</taxon>
        <taxon>Spiralia</taxon>
        <taxon>Lophotrochozoa</taxon>
        <taxon>Mollusca</taxon>
        <taxon>Gastropoda</taxon>
        <taxon>Heterobranchia</taxon>
        <taxon>Euthyneura</taxon>
        <taxon>Panpulmonata</taxon>
        <taxon>Sacoglossa</taxon>
        <taxon>Placobranchoidea</taxon>
        <taxon>Plakobranchidae</taxon>
        <taxon>Elysia</taxon>
    </lineage>
</organism>
<dbReference type="Proteomes" id="UP000762676">
    <property type="component" value="Unassembled WGS sequence"/>
</dbReference>
<name>A0AAV4EDK6_9GAST</name>
<evidence type="ECO:0000313" key="2">
    <source>
        <dbReference type="EMBL" id="GFR59107.1"/>
    </source>
</evidence>
<accession>A0AAV4EDK6</accession>
<proteinExistence type="predicted"/>
<feature type="region of interest" description="Disordered" evidence="1">
    <location>
        <begin position="77"/>
        <end position="101"/>
    </location>
</feature>
<sequence length="101" mass="11526">MQSWCEMERGAALNVRYVMKGKLQNMSWVLVKCKPAFSQDHLHVGPNSRHIRMHVVQELSPAKSTVEGQPISCKRVFRPESVAENGTAGRPNKRPTGWERR</sequence>
<protein>
    <submittedName>
        <fullName evidence="2">Uncharacterized protein</fullName>
    </submittedName>
</protein>
<keyword evidence="3" id="KW-1185">Reference proteome</keyword>
<dbReference type="AlphaFoldDB" id="A0AAV4EDK6"/>
<dbReference type="EMBL" id="BMAT01010700">
    <property type="protein sequence ID" value="GFR59107.1"/>
    <property type="molecule type" value="Genomic_DNA"/>
</dbReference>
<evidence type="ECO:0000313" key="3">
    <source>
        <dbReference type="Proteomes" id="UP000762676"/>
    </source>
</evidence>
<comment type="caution">
    <text evidence="2">The sequence shown here is derived from an EMBL/GenBank/DDBJ whole genome shotgun (WGS) entry which is preliminary data.</text>
</comment>
<reference evidence="2 3" key="1">
    <citation type="journal article" date="2021" name="Elife">
        <title>Chloroplast acquisition without the gene transfer in kleptoplastic sea slugs, Plakobranchus ocellatus.</title>
        <authorList>
            <person name="Maeda T."/>
            <person name="Takahashi S."/>
            <person name="Yoshida T."/>
            <person name="Shimamura S."/>
            <person name="Takaki Y."/>
            <person name="Nagai Y."/>
            <person name="Toyoda A."/>
            <person name="Suzuki Y."/>
            <person name="Arimoto A."/>
            <person name="Ishii H."/>
            <person name="Satoh N."/>
            <person name="Nishiyama T."/>
            <person name="Hasebe M."/>
            <person name="Maruyama T."/>
            <person name="Minagawa J."/>
            <person name="Obokata J."/>
            <person name="Shigenobu S."/>
        </authorList>
    </citation>
    <scope>NUCLEOTIDE SEQUENCE [LARGE SCALE GENOMIC DNA]</scope>
</reference>